<dbReference type="CDD" id="cd02440">
    <property type="entry name" value="AdoMet_MTases"/>
    <property type="match status" value="1"/>
</dbReference>
<organism evidence="3 4">
    <name type="scientific">Jimgerdemannia flammicorona</name>
    <dbReference type="NCBI Taxonomy" id="994334"/>
    <lineage>
        <taxon>Eukaryota</taxon>
        <taxon>Fungi</taxon>
        <taxon>Fungi incertae sedis</taxon>
        <taxon>Mucoromycota</taxon>
        <taxon>Mucoromycotina</taxon>
        <taxon>Endogonomycetes</taxon>
        <taxon>Endogonales</taxon>
        <taxon>Endogonaceae</taxon>
        <taxon>Jimgerdemannia</taxon>
    </lineage>
</organism>
<dbReference type="Proteomes" id="UP000274822">
    <property type="component" value="Unassembled WGS sequence"/>
</dbReference>
<dbReference type="InterPro" id="IPR041698">
    <property type="entry name" value="Methyltransf_25"/>
</dbReference>
<name>A0A433Q5H4_9FUNG</name>
<feature type="domain" description="Methyltransferase" evidence="2">
    <location>
        <begin position="74"/>
        <end position="128"/>
    </location>
</feature>
<dbReference type="EMBL" id="RBNJ01014206">
    <property type="protein sequence ID" value="RUS25025.1"/>
    <property type="molecule type" value="Genomic_DNA"/>
</dbReference>
<dbReference type="InterPro" id="IPR029063">
    <property type="entry name" value="SAM-dependent_MTases_sf"/>
</dbReference>
<reference evidence="3 4" key="1">
    <citation type="journal article" date="2018" name="New Phytol.">
        <title>Phylogenomics of Endogonaceae and evolution of mycorrhizas within Mucoromycota.</title>
        <authorList>
            <person name="Chang Y."/>
            <person name="Desiro A."/>
            <person name="Na H."/>
            <person name="Sandor L."/>
            <person name="Lipzen A."/>
            <person name="Clum A."/>
            <person name="Barry K."/>
            <person name="Grigoriev I.V."/>
            <person name="Martin F.M."/>
            <person name="Stajich J.E."/>
            <person name="Smith M.E."/>
            <person name="Bonito G."/>
            <person name="Spatafora J.W."/>
        </authorList>
    </citation>
    <scope>NUCLEOTIDE SEQUENCE [LARGE SCALE GENOMIC DNA]</scope>
    <source>
        <strain evidence="3 4">AD002</strain>
    </source>
</reference>
<dbReference type="AlphaFoldDB" id="A0A433Q5H4"/>
<evidence type="ECO:0000256" key="1">
    <source>
        <dbReference type="SAM" id="MobiDB-lite"/>
    </source>
</evidence>
<sequence length="262" mass="29680">MAGNVQSKSFSRGKSSSLKGFLDKLLQRKNSADVPSPGPSTTTDNGMTDAVSMTSRVPHTLCRTTKRRLIDTIKPPNCHFQIANVLDGLPFPDNTFDYVNQRMLTFAIKENEWPSLITEILRVTKPNGWVEFLEFDLQSYNRGPLNTEGLKPTFYAFKSRGINPYIARKLDRFLVKAGVVNVAKDWVSIPLNWGGRLGQLFYDDVREVLISFRPYLTKVTGLSNEEYDAKIKASLEECKEYKTYNNFYAAWGQAPDESAEKV</sequence>
<comment type="caution">
    <text evidence="3">The sequence shown here is derived from an EMBL/GenBank/DDBJ whole genome shotgun (WGS) entry which is preliminary data.</text>
</comment>
<gene>
    <name evidence="3" type="ORF">BC938DRAFT_472734</name>
</gene>
<evidence type="ECO:0000313" key="4">
    <source>
        <dbReference type="Proteomes" id="UP000274822"/>
    </source>
</evidence>
<evidence type="ECO:0000259" key="2">
    <source>
        <dbReference type="Pfam" id="PF13649"/>
    </source>
</evidence>
<feature type="region of interest" description="Disordered" evidence="1">
    <location>
        <begin position="29"/>
        <end position="50"/>
    </location>
</feature>
<feature type="compositionally biased region" description="Polar residues" evidence="1">
    <location>
        <begin position="39"/>
        <end position="50"/>
    </location>
</feature>
<evidence type="ECO:0000313" key="3">
    <source>
        <dbReference type="EMBL" id="RUS25025.1"/>
    </source>
</evidence>
<dbReference type="Gene3D" id="3.40.50.150">
    <property type="entry name" value="Vaccinia Virus protein VP39"/>
    <property type="match status" value="1"/>
</dbReference>
<keyword evidence="4" id="KW-1185">Reference proteome</keyword>
<dbReference type="SUPFAM" id="SSF53335">
    <property type="entry name" value="S-adenosyl-L-methionine-dependent methyltransferases"/>
    <property type="match status" value="1"/>
</dbReference>
<accession>A0A433Q5H4</accession>
<protein>
    <recommendedName>
        <fullName evidence="2">Methyltransferase domain-containing protein</fullName>
    </recommendedName>
</protein>
<proteinExistence type="predicted"/>
<dbReference type="GO" id="GO:0008757">
    <property type="term" value="F:S-adenosylmethionine-dependent methyltransferase activity"/>
    <property type="evidence" value="ECO:0007669"/>
    <property type="project" value="InterPro"/>
</dbReference>
<dbReference type="Pfam" id="PF13649">
    <property type="entry name" value="Methyltransf_25"/>
    <property type="match status" value="1"/>
</dbReference>